<protein>
    <submittedName>
        <fullName evidence="1">Uncharacterized protein</fullName>
    </submittedName>
</protein>
<evidence type="ECO:0000313" key="1">
    <source>
        <dbReference type="EMBL" id="SVB06279.1"/>
    </source>
</evidence>
<feature type="non-terminal residue" evidence="1">
    <location>
        <position position="22"/>
    </location>
</feature>
<accession>A0A382AXV1</accession>
<reference evidence="1" key="1">
    <citation type="submission" date="2018-05" db="EMBL/GenBank/DDBJ databases">
        <authorList>
            <person name="Lanie J.A."/>
            <person name="Ng W.-L."/>
            <person name="Kazmierczak K.M."/>
            <person name="Andrzejewski T.M."/>
            <person name="Davidsen T.M."/>
            <person name="Wayne K.J."/>
            <person name="Tettelin H."/>
            <person name="Glass J.I."/>
            <person name="Rusch D."/>
            <person name="Podicherti R."/>
            <person name="Tsui H.-C.T."/>
            <person name="Winkler M.E."/>
        </authorList>
    </citation>
    <scope>NUCLEOTIDE SEQUENCE</scope>
</reference>
<sequence length="22" mass="2745">MARTKRYQKAFELVDQAKRYEL</sequence>
<organism evidence="1">
    <name type="scientific">marine metagenome</name>
    <dbReference type="NCBI Taxonomy" id="408172"/>
    <lineage>
        <taxon>unclassified sequences</taxon>
        <taxon>metagenomes</taxon>
        <taxon>ecological metagenomes</taxon>
    </lineage>
</organism>
<name>A0A382AXV1_9ZZZZ</name>
<dbReference type="EMBL" id="UINC01027290">
    <property type="protein sequence ID" value="SVB06279.1"/>
    <property type="molecule type" value="Genomic_DNA"/>
</dbReference>
<gene>
    <name evidence="1" type="ORF">METZ01_LOCUS159133</name>
</gene>
<dbReference type="AlphaFoldDB" id="A0A382AXV1"/>
<proteinExistence type="predicted"/>